<dbReference type="Proteomes" id="UP000032439">
    <property type="component" value="Unassembled WGS sequence"/>
</dbReference>
<organism evidence="2 3">
    <name type="scientific">Stutzerimonas stutzeri</name>
    <name type="common">Pseudomonas stutzeri</name>
    <dbReference type="NCBI Taxonomy" id="316"/>
    <lineage>
        <taxon>Bacteria</taxon>
        <taxon>Pseudomonadati</taxon>
        <taxon>Pseudomonadota</taxon>
        <taxon>Gammaproteobacteria</taxon>
        <taxon>Pseudomonadales</taxon>
        <taxon>Pseudomonadaceae</taxon>
        <taxon>Stutzerimonas</taxon>
    </lineage>
</organism>
<accession>A0A0D7E4I6</accession>
<dbReference type="GO" id="GO:0006260">
    <property type="term" value="P:DNA replication"/>
    <property type="evidence" value="ECO:0007669"/>
    <property type="project" value="InterPro"/>
</dbReference>
<evidence type="ECO:0000313" key="3">
    <source>
        <dbReference type="Proteomes" id="UP000032439"/>
    </source>
</evidence>
<sequence>MFIDYLSVEQVYPFDLPKIADITIERYCSRTGERLSVSQPGVKYEGSHSTSISIRVDGRKLIIQGNPSAVDRLDNLFGYQTVEQCVAVYNRILANLRDEAGNPVHMPMLSKCTRLEFMQAPASRVIRKKREGASGTIQTVETTHRHTTVGDGMRITRIDLTTNRAVGQGNEFQYVSSLSTQRAGYKPGHLYEDGCTVDWQARDQYRKAYIKAKAIAKFLLPKARRNFGDDSPEVKYLRDLIFYCDANGVVRMEQELKREYLLREGLCWWGLFDESRFQTIHNAFLKIDDRLKVTAMDFETISDHLISEGVVKDVRAANTTAMYAINWMTGKAKFDFTKRSIQTHRARLRRIGIDIANPCDALKVRPVVHVASREVIPVDVLPIPTWYRRPNHLQVAA</sequence>
<gene>
    <name evidence="2" type="ORF">LO50_17090</name>
</gene>
<comment type="caution">
    <text evidence="2">The sequence shown here is derived from an EMBL/GenBank/DDBJ whole genome shotgun (WGS) entry which is preliminary data.</text>
</comment>
<evidence type="ECO:0000313" key="2">
    <source>
        <dbReference type="EMBL" id="KIZ34507.1"/>
    </source>
</evidence>
<name>A0A0D7E4I6_STUST</name>
<protein>
    <recommendedName>
        <fullName evidence="1">Replication-associated protein G2P C-terminal domain-containing protein</fullName>
    </recommendedName>
</protein>
<dbReference type="RefSeq" id="WP_044315748.1">
    <property type="nucleotide sequence ID" value="NZ_JXXD01000166.1"/>
</dbReference>
<dbReference type="AlphaFoldDB" id="A0A0D7E4I6"/>
<dbReference type="PATRIC" id="fig|316.110.peg.1435"/>
<feature type="domain" description="Replication-associated protein G2P C-terminal" evidence="1">
    <location>
        <begin position="305"/>
        <end position="391"/>
    </location>
</feature>
<proteinExistence type="predicted"/>
<dbReference type="InterPro" id="IPR022688">
    <property type="entry name" value="G2P_C"/>
</dbReference>
<reference evidence="2 3" key="1">
    <citation type="submission" date="2014-11" db="EMBL/GenBank/DDBJ databases">
        <title>Genomics and ecophysiology of heterotrophic nitrogen fixing bacteria isolated from estuarine surface water.</title>
        <authorList>
            <person name="Bentzon-Tilia M."/>
            <person name="Severin I."/>
            <person name="Hansen L.H."/>
            <person name="Riemann L."/>
        </authorList>
    </citation>
    <scope>NUCLEOTIDE SEQUENCE [LARGE SCALE GENOMIC DNA]</scope>
    <source>
        <strain evidence="2 3">BAL361</strain>
    </source>
</reference>
<dbReference type="Pfam" id="PF05155">
    <property type="entry name" value="G2P_X_C"/>
    <property type="match status" value="1"/>
</dbReference>
<evidence type="ECO:0000259" key="1">
    <source>
        <dbReference type="Pfam" id="PF05155"/>
    </source>
</evidence>
<dbReference type="EMBL" id="JXXD01000166">
    <property type="protein sequence ID" value="KIZ34507.1"/>
    <property type="molecule type" value="Genomic_DNA"/>
</dbReference>